<proteinExistence type="predicted"/>
<dbReference type="EMBL" id="BK015870">
    <property type="protein sequence ID" value="DAD70772.1"/>
    <property type="molecule type" value="Genomic_DNA"/>
</dbReference>
<accession>A0A8S5LL03</accession>
<dbReference type="PROSITE" id="PS50818">
    <property type="entry name" value="INTEIN_C_TER"/>
    <property type="match status" value="1"/>
</dbReference>
<dbReference type="InterPro" id="IPR030934">
    <property type="entry name" value="Intein_C"/>
</dbReference>
<dbReference type="Gene3D" id="2.60.40.10">
    <property type="entry name" value="Immunoglobulins"/>
    <property type="match status" value="1"/>
</dbReference>
<name>A0A8S5LL03_9CAUD</name>
<evidence type="ECO:0000313" key="1">
    <source>
        <dbReference type="EMBL" id="DAD70772.1"/>
    </source>
</evidence>
<sequence length="372" mass="40902">MALTTPILYTQVAFDASKDQAFKFNVIGGDQVTGATITIKDNASLVTAYTGTSTSFAYSITVPAGSLVNGHYYQASIVTHNAAGETSQPSNTIQFYCYSTPSFEFSNLPSTHIINNASYVFDVTYNQTEGEKLNAYKFDLYDNTGILLSTSSTKYVSAAGLPITVSHVFSGFEDKTNYKIRATGTTVAGTLVDTGDVAISVQFSTGHAYSNLILTNNCEDGNVIIESSVRAIDGKSNPSPPVYIDDKEADLRESSSYVEWDDGYQLTNDYTIRIWGRAFNPNISIVGTPINLLELMNTDGDMVSISYWEDATKAWYEMRVQDIVSRLAYTIKSNAITKPNDTEYLFMWLRCDGGLYDLKIENLGADWSESTI</sequence>
<protein>
    <submittedName>
        <fullName evidence="1">Uncharacterized protein</fullName>
    </submittedName>
</protein>
<organism evidence="1">
    <name type="scientific">Siphoviridae sp. ctKcB20</name>
    <dbReference type="NCBI Taxonomy" id="2827568"/>
    <lineage>
        <taxon>Viruses</taxon>
        <taxon>Duplodnaviria</taxon>
        <taxon>Heunggongvirae</taxon>
        <taxon>Uroviricota</taxon>
        <taxon>Caudoviricetes</taxon>
    </lineage>
</organism>
<dbReference type="InterPro" id="IPR013783">
    <property type="entry name" value="Ig-like_fold"/>
</dbReference>
<reference evidence="1" key="1">
    <citation type="journal article" date="2021" name="Proc. Natl. Acad. Sci. U.S.A.">
        <title>A Catalog of Tens of Thousands of Viruses from Human Metagenomes Reveals Hidden Associations with Chronic Diseases.</title>
        <authorList>
            <person name="Tisza M.J."/>
            <person name="Buck C.B."/>
        </authorList>
    </citation>
    <scope>NUCLEOTIDE SEQUENCE</scope>
    <source>
        <strain evidence="1">CtKcB20</strain>
    </source>
</reference>